<feature type="transmembrane region" description="Helical" evidence="1">
    <location>
        <begin position="85"/>
        <end position="103"/>
    </location>
</feature>
<accession>A0A7G9QVW0</accession>
<sequence length="111" mass="12685">MNYQALPITLAPIFFGIVIVWFILIKLLFNRLELYHPQKYEAMGRPSLFLRNTIAGGWATLKFLVAREHKSLNDSYLSKLSDFMLVFFAAYLLLFFGLFFIVAGHTSSSAA</sequence>
<reference evidence="2 3" key="1">
    <citation type="submission" date="2020-08" db="EMBL/GenBank/DDBJ databases">
        <title>Genome sequence of Thermomonas brevis KACC 16975T.</title>
        <authorList>
            <person name="Hyun D.-W."/>
            <person name="Bae J.-W."/>
        </authorList>
    </citation>
    <scope>NUCLEOTIDE SEQUENCE [LARGE SCALE GENOMIC DNA]</scope>
    <source>
        <strain evidence="2 3">KACC 16975</strain>
    </source>
</reference>
<organism evidence="2 3">
    <name type="scientific">Thermomonas brevis</name>
    <dbReference type="NCBI Taxonomy" id="215691"/>
    <lineage>
        <taxon>Bacteria</taxon>
        <taxon>Pseudomonadati</taxon>
        <taxon>Pseudomonadota</taxon>
        <taxon>Gammaproteobacteria</taxon>
        <taxon>Lysobacterales</taxon>
        <taxon>Lysobacteraceae</taxon>
        <taxon>Thermomonas</taxon>
    </lineage>
</organism>
<evidence type="ECO:0000313" key="3">
    <source>
        <dbReference type="Proteomes" id="UP000515977"/>
    </source>
</evidence>
<keyword evidence="3" id="KW-1185">Reference proteome</keyword>
<feature type="transmembrane region" description="Helical" evidence="1">
    <location>
        <begin position="6"/>
        <end position="28"/>
    </location>
</feature>
<dbReference type="AlphaFoldDB" id="A0A7G9QVW0"/>
<proteinExistence type="predicted"/>
<keyword evidence="1" id="KW-0812">Transmembrane</keyword>
<dbReference type="RefSeq" id="WP_187571230.1">
    <property type="nucleotide sequence ID" value="NZ_CP060711.1"/>
</dbReference>
<protein>
    <submittedName>
        <fullName evidence="2">Uncharacterized protein</fullName>
    </submittedName>
</protein>
<name>A0A7G9QVW0_9GAMM</name>
<evidence type="ECO:0000256" key="1">
    <source>
        <dbReference type="SAM" id="Phobius"/>
    </source>
</evidence>
<evidence type="ECO:0000313" key="2">
    <source>
        <dbReference type="EMBL" id="QNN47485.1"/>
    </source>
</evidence>
<keyword evidence="1" id="KW-0472">Membrane</keyword>
<dbReference type="EMBL" id="CP060711">
    <property type="protein sequence ID" value="QNN47485.1"/>
    <property type="molecule type" value="Genomic_DNA"/>
</dbReference>
<dbReference type="Proteomes" id="UP000515977">
    <property type="component" value="Chromosome"/>
</dbReference>
<keyword evidence="1" id="KW-1133">Transmembrane helix</keyword>
<dbReference type="KEGG" id="tbv:H9L17_04930"/>
<gene>
    <name evidence="2" type="ORF">H9L17_04930</name>
</gene>